<keyword evidence="3" id="KW-1185">Reference proteome</keyword>
<sequence length="207" mass="22693">MRLDKLPYRDKPMELRGLPTLYGGEGYWLTALPMPLTSTLQHSPGALAHPGRGYRDFAEPGEVPVSFENDDGAGDLPGSPMIAAAAWLIGNDAVVERAIVTALLSSLGKLAALQDGIHGLTDERVDRTWDEAQVRQRCRLLHIVLQDVVGEPPYFGVEFACTWDTEHGYGLMFHGTQVVEWGGGDVPNSMWIARRHAEGRSRDQTSG</sequence>
<feature type="domain" description="DUF6985" evidence="1">
    <location>
        <begin position="83"/>
        <end position="185"/>
    </location>
</feature>
<organism evidence="2 3">
    <name type="scientific">Sphingomonas ginsenosidimutans</name>
    <dbReference type="NCBI Taxonomy" id="862134"/>
    <lineage>
        <taxon>Bacteria</taxon>
        <taxon>Pseudomonadati</taxon>
        <taxon>Pseudomonadota</taxon>
        <taxon>Alphaproteobacteria</taxon>
        <taxon>Sphingomonadales</taxon>
        <taxon>Sphingomonadaceae</taxon>
        <taxon>Sphingomonas</taxon>
    </lineage>
</organism>
<protein>
    <recommendedName>
        <fullName evidence="1">DUF6985 domain-containing protein</fullName>
    </recommendedName>
</protein>
<reference evidence="2 3" key="1">
    <citation type="submission" date="2017-09" db="EMBL/GenBank/DDBJ databases">
        <title>Sphingomonas ginsenosidimutans KACC 14949, whole genome shotgun sequence.</title>
        <authorList>
            <person name="Feng G."/>
            <person name="Zhu H."/>
        </authorList>
    </citation>
    <scope>NUCLEOTIDE SEQUENCE [LARGE SCALE GENOMIC DNA]</scope>
    <source>
        <strain evidence="2 3">KACC 14949</strain>
    </source>
</reference>
<gene>
    <name evidence="2" type="ORF">COA17_11700</name>
</gene>
<evidence type="ECO:0000313" key="2">
    <source>
        <dbReference type="EMBL" id="PCG08799.1"/>
    </source>
</evidence>
<dbReference type="EMBL" id="NWVD01000004">
    <property type="protein sequence ID" value="PCG08799.1"/>
    <property type="molecule type" value="Genomic_DNA"/>
</dbReference>
<dbReference type="Proteomes" id="UP000218784">
    <property type="component" value="Unassembled WGS sequence"/>
</dbReference>
<accession>A0A2A4HY13</accession>
<name>A0A2A4HY13_9SPHN</name>
<proteinExistence type="predicted"/>
<evidence type="ECO:0000313" key="3">
    <source>
        <dbReference type="Proteomes" id="UP000218784"/>
    </source>
</evidence>
<comment type="caution">
    <text evidence="2">The sequence shown here is derived from an EMBL/GenBank/DDBJ whole genome shotgun (WGS) entry which is preliminary data.</text>
</comment>
<dbReference type="Pfam" id="PF22481">
    <property type="entry name" value="DUF6985"/>
    <property type="match status" value="1"/>
</dbReference>
<dbReference type="RefSeq" id="WP_066489779.1">
    <property type="nucleotide sequence ID" value="NZ_JAIEOT010000002.1"/>
</dbReference>
<dbReference type="AlphaFoldDB" id="A0A2A4HY13"/>
<evidence type="ECO:0000259" key="1">
    <source>
        <dbReference type="Pfam" id="PF22481"/>
    </source>
</evidence>
<dbReference type="InterPro" id="IPR054254">
    <property type="entry name" value="DUF6985"/>
</dbReference>